<dbReference type="SUPFAM" id="SSF49899">
    <property type="entry name" value="Concanavalin A-like lectins/glucanases"/>
    <property type="match status" value="1"/>
</dbReference>
<keyword evidence="1" id="KW-1133">Transmembrane helix</keyword>
<reference evidence="2" key="1">
    <citation type="journal article" date="2020" name="Nature">
        <title>Giant virus diversity and host interactions through global metagenomics.</title>
        <authorList>
            <person name="Schulz F."/>
            <person name="Roux S."/>
            <person name="Paez-Espino D."/>
            <person name="Jungbluth S."/>
            <person name="Walsh D.A."/>
            <person name="Denef V.J."/>
            <person name="McMahon K.D."/>
            <person name="Konstantinidis K.T."/>
            <person name="Eloe-Fadrosh E.A."/>
            <person name="Kyrpides N.C."/>
            <person name="Woyke T."/>
        </authorList>
    </citation>
    <scope>NUCLEOTIDE SEQUENCE</scope>
    <source>
        <strain evidence="2">GVMAG-M-3300009155-48</strain>
    </source>
</reference>
<protein>
    <submittedName>
        <fullName evidence="2">Uncharacterized protein</fullName>
    </submittedName>
</protein>
<dbReference type="Gene3D" id="2.60.120.200">
    <property type="match status" value="1"/>
</dbReference>
<keyword evidence="1" id="KW-0812">Transmembrane</keyword>
<name>A0A6C0EUF0_9ZZZZ</name>
<feature type="transmembrane region" description="Helical" evidence="1">
    <location>
        <begin position="80"/>
        <end position="104"/>
    </location>
</feature>
<proteinExistence type="predicted"/>
<evidence type="ECO:0000313" key="2">
    <source>
        <dbReference type="EMBL" id="QHT31850.1"/>
    </source>
</evidence>
<keyword evidence="1" id="KW-0472">Membrane</keyword>
<dbReference type="InterPro" id="IPR013320">
    <property type="entry name" value="ConA-like_dom_sf"/>
</dbReference>
<dbReference type="EMBL" id="MN738925">
    <property type="protein sequence ID" value="QHT31850.1"/>
    <property type="molecule type" value="Genomic_DNA"/>
</dbReference>
<organism evidence="2">
    <name type="scientific">viral metagenome</name>
    <dbReference type="NCBI Taxonomy" id="1070528"/>
    <lineage>
        <taxon>unclassified sequences</taxon>
        <taxon>metagenomes</taxon>
        <taxon>organismal metagenomes</taxon>
    </lineage>
</organism>
<dbReference type="Pfam" id="PF13385">
    <property type="entry name" value="Laminin_G_3"/>
    <property type="match status" value="1"/>
</dbReference>
<accession>A0A6C0EUF0</accession>
<evidence type="ECO:0000256" key="1">
    <source>
        <dbReference type="SAM" id="Phobius"/>
    </source>
</evidence>
<sequence>MNNVQGPSQTIARQIENINLPESLTPANIQKNLNEGIETISNNIESAKQTIGNTLNDFSSKSVVDASSEFLESNSIIAKCAFVILVLILFMFLMKLGIMLIGYFTQPNNNPYLVNGMSSGNLSATISQDPKNDNSILIKRSNNQSKGLEFSWSIWLFISGTPKDNDKYKYQHIFNKGDLTVNTDGVFNINGPGMYLVKDTTTPTKANIRIIMDTASNETPIAGTVSENTYVDVKNVPLNKWVNITFRVENKIMDVYVNGTISNRLVFVNVPLQTYNDIQLCQNGGFNGQLSNLRYFSYSLNIFEINTLVLGGPNLRPGQLASNINNISDPTFSYISNMWYTPNRSM</sequence>
<dbReference type="AlphaFoldDB" id="A0A6C0EUF0"/>